<evidence type="ECO:0000259" key="1">
    <source>
        <dbReference type="Pfam" id="PF06230"/>
    </source>
</evidence>
<evidence type="ECO:0008006" key="5">
    <source>
        <dbReference type="Google" id="ProtNLM"/>
    </source>
</evidence>
<dbReference type="OrthoDB" id="9789836at2"/>
<evidence type="ECO:0000313" key="3">
    <source>
        <dbReference type="EMBL" id="SDG90916.1"/>
    </source>
</evidence>
<protein>
    <recommendedName>
        <fullName evidence="5">UDP-2,3-diacylglucosamine pyrophosphatase</fullName>
    </recommendedName>
</protein>
<dbReference type="RefSeq" id="WP_092616954.1">
    <property type="nucleotide sequence ID" value="NZ_FNCV01000003.1"/>
</dbReference>
<organism evidence="3 4">
    <name type="scientific">Roseospirillum parvum</name>
    <dbReference type="NCBI Taxonomy" id="83401"/>
    <lineage>
        <taxon>Bacteria</taxon>
        <taxon>Pseudomonadati</taxon>
        <taxon>Pseudomonadota</taxon>
        <taxon>Alphaproteobacteria</taxon>
        <taxon>Rhodospirillales</taxon>
        <taxon>Rhodospirillaceae</taxon>
        <taxon>Roseospirillum</taxon>
    </lineage>
</organism>
<dbReference type="Gene3D" id="3.40.50.20">
    <property type="match status" value="1"/>
</dbReference>
<dbReference type="Pfam" id="PF06230">
    <property type="entry name" value="LpxI_C"/>
    <property type="match status" value="1"/>
</dbReference>
<accession>A0A1G7Y3U0</accession>
<feature type="domain" description="LpxI C-terminal" evidence="1">
    <location>
        <begin position="143"/>
        <end position="273"/>
    </location>
</feature>
<proteinExistence type="predicted"/>
<dbReference type="EMBL" id="FNCV01000003">
    <property type="protein sequence ID" value="SDG90916.1"/>
    <property type="molecule type" value="Genomic_DNA"/>
</dbReference>
<dbReference type="PANTHER" id="PTHR39962">
    <property type="entry name" value="BLL4848 PROTEIN"/>
    <property type="match status" value="1"/>
</dbReference>
<dbReference type="InterPro" id="IPR043167">
    <property type="entry name" value="LpxI_C_sf"/>
</dbReference>
<feature type="domain" description="LpxI N-terminal" evidence="2">
    <location>
        <begin position="10"/>
        <end position="140"/>
    </location>
</feature>
<dbReference type="InterPro" id="IPR053174">
    <property type="entry name" value="LpxI"/>
</dbReference>
<keyword evidence="4" id="KW-1185">Reference proteome</keyword>
<name>A0A1G7Y3U0_9PROT</name>
<dbReference type="STRING" id="83401.SAMN05421742_103176"/>
<dbReference type="InterPro" id="IPR041255">
    <property type="entry name" value="LpxI_N"/>
</dbReference>
<dbReference type="Pfam" id="PF17930">
    <property type="entry name" value="LpxI_N"/>
    <property type="match status" value="1"/>
</dbReference>
<dbReference type="PANTHER" id="PTHR39962:SF1">
    <property type="entry name" value="LPXI FAMILY PROTEIN"/>
    <property type="match status" value="1"/>
</dbReference>
<evidence type="ECO:0000313" key="4">
    <source>
        <dbReference type="Proteomes" id="UP000217076"/>
    </source>
</evidence>
<dbReference type="Proteomes" id="UP000217076">
    <property type="component" value="Unassembled WGS sequence"/>
</dbReference>
<reference evidence="4" key="1">
    <citation type="submission" date="2016-10" db="EMBL/GenBank/DDBJ databases">
        <authorList>
            <person name="Varghese N."/>
            <person name="Submissions S."/>
        </authorList>
    </citation>
    <scope>NUCLEOTIDE SEQUENCE [LARGE SCALE GENOMIC DNA]</scope>
    <source>
        <strain evidence="4">930I</strain>
    </source>
</reference>
<dbReference type="Gene3D" id="3.40.140.80">
    <property type="match status" value="1"/>
</dbReference>
<sequence length="279" mass="28546">MSPEAVEVGLGIIAGGGVLPVQLAEACRARGRPHTVIALEGQADPTAYPGSPVARLRLGALGAALARFKADGIGEVVMAGPVRRPSLAELRPDLEGVRFLARHALKLKALGDDGLLRVLIAEFEGRGFKVVGAAQVLADLLAPPGVWTTRKPDPQDSADITRAAAVLDALGPLDVGQACVVQQGLVLGVEAIEGTAALLERCAGLRRAGGGGVLVKLAKPGQESRVDLPTIGPDTVAQAARAGLAGVAVEAGRALALERPRLIAEAEAAGLFLLGWERP</sequence>
<evidence type="ECO:0000259" key="2">
    <source>
        <dbReference type="Pfam" id="PF17930"/>
    </source>
</evidence>
<dbReference type="InterPro" id="IPR010415">
    <property type="entry name" value="LpxI_C"/>
</dbReference>
<gene>
    <name evidence="3" type="ORF">SAMN05421742_103176</name>
</gene>
<dbReference type="AlphaFoldDB" id="A0A1G7Y3U0"/>